<evidence type="ECO:0000313" key="9">
    <source>
        <dbReference type="EMBL" id="RRJ85494.1"/>
    </source>
</evidence>
<dbReference type="GO" id="GO:0005886">
    <property type="term" value="C:plasma membrane"/>
    <property type="evidence" value="ECO:0007669"/>
    <property type="project" value="UniProtKB-SubCell"/>
</dbReference>
<keyword evidence="2 7" id="KW-0132">Cell division</keyword>
<evidence type="ECO:0000313" key="10">
    <source>
        <dbReference type="Proteomes" id="UP000280792"/>
    </source>
</evidence>
<keyword evidence="7" id="KW-0997">Cell inner membrane</keyword>
<name>A0A3P3VSR2_9GAMM</name>
<evidence type="ECO:0000256" key="2">
    <source>
        <dbReference type="ARBA" id="ARBA00022618"/>
    </source>
</evidence>
<dbReference type="InterPro" id="IPR023081">
    <property type="entry name" value="Cell_div_FtsB"/>
</dbReference>
<keyword evidence="6 7" id="KW-0131">Cell cycle</keyword>
<comment type="subcellular location">
    <subcellularLocation>
        <location evidence="7">Cell inner membrane</location>
        <topology evidence="7">Single-pass type II membrane protein</topology>
    </subcellularLocation>
    <text evidence="7">Localizes to the division septum.</text>
</comment>
<comment type="function">
    <text evidence="7">Essential cell division protein. May link together the upstream cell division proteins, which are predominantly cytoplasmic, with the downstream cell division proteins, which are predominantly periplasmic.</text>
</comment>
<dbReference type="GO" id="GO:0032153">
    <property type="term" value="C:cell division site"/>
    <property type="evidence" value="ECO:0007669"/>
    <property type="project" value="UniProtKB-UniRule"/>
</dbReference>
<protein>
    <recommendedName>
        <fullName evidence="7">Cell division protein FtsB</fullName>
    </recommendedName>
</protein>
<dbReference type="EMBL" id="QWEZ01000001">
    <property type="protein sequence ID" value="RRJ85494.1"/>
    <property type="molecule type" value="Genomic_DNA"/>
</dbReference>
<dbReference type="NCBIfam" id="NF002058">
    <property type="entry name" value="PRK00888.1"/>
    <property type="match status" value="1"/>
</dbReference>
<accession>A0A3P3VSR2</accession>
<sequence length="106" mass="12328">MAVCWYNSVAESVRFPLNIVIALLTLMLLLLQYRLWFGEGSLSQLRDTEAQIAQQRLENQRLEQRNRVLEAEVVELQQGLDTLEERARTDLGMVKEGEQFYLTPTE</sequence>
<dbReference type="HAMAP" id="MF_00599">
    <property type="entry name" value="FtsB"/>
    <property type="match status" value="1"/>
</dbReference>
<gene>
    <name evidence="7 9" type="primary">ftsB</name>
    <name evidence="9" type="ORF">D0544_08490</name>
</gene>
<dbReference type="PANTHER" id="PTHR37485">
    <property type="entry name" value="CELL DIVISION PROTEIN FTSB"/>
    <property type="match status" value="1"/>
</dbReference>
<reference evidence="9 10" key="1">
    <citation type="submission" date="2018-08" db="EMBL/GenBank/DDBJ databases">
        <authorList>
            <person name="Khan S.A."/>
        </authorList>
    </citation>
    <scope>NUCLEOTIDE SEQUENCE [LARGE SCALE GENOMIC DNA]</scope>
    <source>
        <strain evidence="9 10">GTF-13</strain>
    </source>
</reference>
<dbReference type="GO" id="GO:0043093">
    <property type="term" value="P:FtsZ-dependent cytokinesis"/>
    <property type="evidence" value="ECO:0007669"/>
    <property type="project" value="UniProtKB-UniRule"/>
</dbReference>
<keyword evidence="1 7" id="KW-1003">Cell membrane</keyword>
<comment type="similarity">
    <text evidence="7">Belongs to the FtsB family.</text>
</comment>
<dbReference type="Pfam" id="PF04977">
    <property type="entry name" value="DivIC"/>
    <property type="match status" value="1"/>
</dbReference>
<dbReference type="GO" id="GO:0030428">
    <property type="term" value="C:cell septum"/>
    <property type="evidence" value="ECO:0007669"/>
    <property type="project" value="TreeGrafter"/>
</dbReference>
<feature type="transmembrane region" description="Helical" evidence="8">
    <location>
        <begin position="15"/>
        <end position="36"/>
    </location>
</feature>
<evidence type="ECO:0000256" key="8">
    <source>
        <dbReference type="SAM" id="Phobius"/>
    </source>
</evidence>
<evidence type="ECO:0000256" key="3">
    <source>
        <dbReference type="ARBA" id="ARBA00022692"/>
    </source>
</evidence>
<proteinExistence type="inferred from homology"/>
<evidence type="ECO:0000256" key="5">
    <source>
        <dbReference type="ARBA" id="ARBA00023136"/>
    </source>
</evidence>
<evidence type="ECO:0000256" key="6">
    <source>
        <dbReference type="ARBA" id="ARBA00023306"/>
    </source>
</evidence>
<dbReference type="AlphaFoldDB" id="A0A3P3VSR2"/>
<keyword evidence="10" id="KW-1185">Reference proteome</keyword>
<reference evidence="9 10" key="2">
    <citation type="submission" date="2018-12" db="EMBL/GenBank/DDBJ databases">
        <title>Simiduia agarivorans gen. nov., sp. nov., a marine, agarolytic bacterium isolated from shallow coastal water from Keelung, Taiwan.</title>
        <authorList>
            <person name="Shieh W.Y."/>
        </authorList>
    </citation>
    <scope>NUCLEOTIDE SEQUENCE [LARGE SCALE GENOMIC DNA]</scope>
    <source>
        <strain evidence="9 10">GTF-13</strain>
    </source>
</reference>
<dbReference type="Proteomes" id="UP000280792">
    <property type="component" value="Unassembled WGS sequence"/>
</dbReference>
<feature type="topological domain" description="Cytoplasmic" evidence="7">
    <location>
        <begin position="1"/>
        <end position="19"/>
    </location>
</feature>
<keyword evidence="4 7" id="KW-1133">Transmembrane helix</keyword>
<evidence type="ECO:0000256" key="7">
    <source>
        <dbReference type="HAMAP-Rule" id="MF_00599"/>
    </source>
</evidence>
<feature type="topological domain" description="Periplasmic" evidence="7">
    <location>
        <begin position="38"/>
        <end position="106"/>
    </location>
</feature>
<evidence type="ECO:0000256" key="4">
    <source>
        <dbReference type="ARBA" id="ARBA00022989"/>
    </source>
</evidence>
<evidence type="ECO:0000256" key="1">
    <source>
        <dbReference type="ARBA" id="ARBA00022475"/>
    </source>
</evidence>
<keyword evidence="3 7" id="KW-0812">Transmembrane</keyword>
<feature type="coiled-coil region" evidence="7">
    <location>
        <begin position="45"/>
        <end position="86"/>
    </location>
</feature>
<dbReference type="InterPro" id="IPR007060">
    <property type="entry name" value="FtsL/DivIC"/>
</dbReference>
<keyword evidence="5 7" id="KW-0472">Membrane</keyword>
<comment type="caution">
    <text evidence="9">The sequence shown here is derived from an EMBL/GenBank/DDBJ whole genome shotgun (WGS) entry which is preliminary data.</text>
</comment>
<keyword evidence="7" id="KW-0175">Coiled coil</keyword>
<dbReference type="PANTHER" id="PTHR37485:SF1">
    <property type="entry name" value="CELL DIVISION PROTEIN FTSB"/>
    <property type="match status" value="1"/>
</dbReference>
<comment type="subunit">
    <text evidence="7">Part of a complex composed of FtsB, FtsL and FtsQ.</text>
</comment>
<organism evidence="9 10">
    <name type="scientific">Aestuariirhabdus litorea</name>
    <dbReference type="NCBI Taxonomy" id="2528527"/>
    <lineage>
        <taxon>Bacteria</taxon>
        <taxon>Pseudomonadati</taxon>
        <taxon>Pseudomonadota</taxon>
        <taxon>Gammaproteobacteria</taxon>
        <taxon>Oceanospirillales</taxon>
        <taxon>Aestuariirhabdaceae</taxon>
        <taxon>Aestuariirhabdus</taxon>
    </lineage>
</organism>